<organism evidence="1 2">
    <name type="scientific">Ichthyenterobacterium magnum</name>
    <dbReference type="NCBI Taxonomy" id="1230530"/>
    <lineage>
        <taxon>Bacteria</taxon>
        <taxon>Pseudomonadati</taxon>
        <taxon>Bacteroidota</taxon>
        <taxon>Flavobacteriia</taxon>
        <taxon>Flavobacteriales</taxon>
        <taxon>Flavobacteriaceae</taxon>
        <taxon>Ichthyenterobacterium</taxon>
    </lineage>
</organism>
<dbReference type="AlphaFoldDB" id="A0A420DW80"/>
<dbReference type="EMBL" id="RAQJ01000001">
    <property type="protein sequence ID" value="RKE98476.1"/>
    <property type="molecule type" value="Genomic_DNA"/>
</dbReference>
<evidence type="ECO:0000313" key="2">
    <source>
        <dbReference type="Proteomes" id="UP000284892"/>
    </source>
</evidence>
<proteinExistence type="predicted"/>
<evidence type="ECO:0000313" key="1">
    <source>
        <dbReference type="EMBL" id="RKE98476.1"/>
    </source>
</evidence>
<protein>
    <submittedName>
        <fullName evidence="1">Uncharacterized protein</fullName>
    </submittedName>
</protein>
<reference evidence="1 2" key="1">
    <citation type="submission" date="2018-09" db="EMBL/GenBank/DDBJ databases">
        <title>Genomic Encyclopedia of Archaeal and Bacterial Type Strains, Phase II (KMG-II): from individual species to whole genera.</title>
        <authorList>
            <person name="Goeker M."/>
        </authorList>
    </citation>
    <scope>NUCLEOTIDE SEQUENCE [LARGE SCALE GENOMIC DNA]</scope>
    <source>
        <strain evidence="1 2">DSM 26283</strain>
    </source>
</reference>
<accession>A0A420DW80</accession>
<dbReference type="RefSeq" id="WP_120199686.1">
    <property type="nucleotide sequence ID" value="NZ_RAQJ01000001.1"/>
</dbReference>
<comment type="caution">
    <text evidence="1">The sequence shown here is derived from an EMBL/GenBank/DDBJ whole genome shotgun (WGS) entry which is preliminary data.</text>
</comment>
<sequence length="207" mass="24384">MSFFNRDLSKEQIISEYLNDLYYDLKLNFIRNKDLDLQLKGVDLIYQHKGTDFFIDEKAQLDYINIELPTFTFELSYLKNGENKLGWLIDQTKITTHYFLITSIYAKDKNDLLKGFTSCKITSVNRNKLNTYLNTIGLTIEQLNCYQNNIRKADNKKTKIKIDELNAKTQGLLYYSNHLSEKPINLQLRLDFLIKKKIAKQIYPKAT</sequence>
<name>A0A420DW80_9FLAO</name>
<dbReference type="OrthoDB" id="1245542at2"/>
<gene>
    <name evidence="1" type="ORF">BXY80_0564</name>
</gene>
<keyword evidence="2" id="KW-1185">Reference proteome</keyword>
<dbReference type="Proteomes" id="UP000284892">
    <property type="component" value="Unassembled WGS sequence"/>
</dbReference>